<comment type="catalytic activity">
    <reaction evidence="14 15">
        <text>ATP + H2O = ADP + phosphate + H(+)</text>
        <dbReference type="Rhea" id="RHEA:13065"/>
        <dbReference type="ChEBI" id="CHEBI:15377"/>
        <dbReference type="ChEBI" id="CHEBI:15378"/>
        <dbReference type="ChEBI" id="CHEBI:30616"/>
        <dbReference type="ChEBI" id="CHEBI:43474"/>
        <dbReference type="ChEBI" id="CHEBI:456216"/>
        <dbReference type="EC" id="5.6.2.4"/>
    </reaction>
</comment>
<evidence type="ECO:0000259" key="17">
    <source>
        <dbReference type="PROSITE" id="PS51194"/>
    </source>
</evidence>
<keyword evidence="9 15" id="KW-0233">DNA recombination</keyword>
<evidence type="ECO:0000256" key="12">
    <source>
        <dbReference type="ARBA" id="ARBA00034617"/>
    </source>
</evidence>
<organism evidence="18 19">
    <name type="scientific">Natronogracilivirga saccharolytica</name>
    <dbReference type="NCBI Taxonomy" id="2812953"/>
    <lineage>
        <taxon>Bacteria</taxon>
        <taxon>Pseudomonadati</taxon>
        <taxon>Balneolota</taxon>
        <taxon>Balneolia</taxon>
        <taxon>Balneolales</taxon>
        <taxon>Cyclonatronaceae</taxon>
        <taxon>Natronogracilivirga</taxon>
    </lineage>
</organism>
<evidence type="ECO:0000256" key="7">
    <source>
        <dbReference type="ARBA" id="ARBA00022840"/>
    </source>
</evidence>
<dbReference type="NCBIfam" id="TIGR00643">
    <property type="entry name" value="recG"/>
    <property type="match status" value="1"/>
</dbReference>
<proteinExistence type="inferred from homology"/>
<dbReference type="GO" id="GO:0006281">
    <property type="term" value="P:DNA repair"/>
    <property type="evidence" value="ECO:0007669"/>
    <property type="project" value="UniProtKB-UniRule"/>
</dbReference>
<keyword evidence="10 15" id="KW-0234">DNA repair</keyword>
<dbReference type="InterPro" id="IPR033454">
    <property type="entry name" value="RecG_wedge"/>
</dbReference>
<evidence type="ECO:0000256" key="5">
    <source>
        <dbReference type="ARBA" id="ARBA00022801"/>
    </source>
</evidence>
<dbReference type="SMART" id="SM00487">
    <property type="entry name" value="DEXDc"/>
    <property type="match status" value="1"/>
</dbReference>
<feature type="domain" description="Helicase C-terminal" evidence="17">
    <location>
        <begin position="458"/>
        <end position="618"/>
    </location>
</feature>
<dbReference type="Pfam" id="PF00270">
    <property type="entry name" value="DEAD"/>
    <property type="match status" value="1"/>
</dbReference>
<dbReference type="GO" id="GO:0016787">
    <property type="term" value="F:hydrolase activity"/>
    <property type="evidence" value="ECO:0007669"/>
    <property type="project" value="UniProtKB-KW"/>
</dbReference>
<dbReference type="PROSITE" id="PS51192">
    <property type="entry name" value="HELICASE_ATP_BIND_1"/>
    <property type="match status" value="1"/>
</dbReference>
<keyword evidence="6 15" id="KW-0347">Helicase</keyword>
<dbReference type="InterPro" id="IPR014001">
    <property type="entry name" value="Helicase_ATP-bd"/>
</dbReference>
<reference evidence="18" key="1">
    <citation type="submission" date="2021-02" db="EMBL/GenBank/DDBJ databases">
        <title>Natronogracilivirga saccharolytica gen. nov. sp. nov. a new anaerobic, haloalkiliphilic carbohydrate-fermenting bacterium from soda lake and proposing of Cyclonatronumiaceae fam. nov. in the phylum Balneolaeota.</title>
        <authorList>
            <person name="Zhilina T.N."/>
            <person name="Sorokin D.Y."/>
            <person name="Zavarzina D.G."/>
            <person name="Toshchakov S.V."/>
            <person name="Kublanov I.V."/>
        </authorList>
    </citation>
    <scope>NUCLEOTIDE SEQUENCE</scope>
    <source>
        <strain evidence="18">Z-1702</strain>
    </source>
</reference>
<dbReference type="SMART" id="SM00490">
    <property type="entry name" value="HELICc"/>
    <property type="match status" value="1"/>
</dbReference>
<dbReference type="Pfam" id="PF17191">
    <property type="entry name" value="RecG_wedge"/>
    <property type="match status" value="1"/>
</dbReference>
<protein>
    <recommendedName>
        <fullName evidence="2 15">ATP-dependent DNA helicase RecG</fullName>
        <ecNumber evidence="13 15">5.6.2.4</ecNumber>
    </recommendedName>
</protein>
<dbReference type="InterPro" id="IPR004609">
    <property type="entry name" value="ATP-dep_DNA_helicase_RecG"/>
</dbReference>
<evidence type="ECO:0000313" key="19">
    <source>
        <dbReference type="Proteomes" id="UP000673975"/>
    </source>
</evidence>
<dbReference type="PANTHER" id="PTHR47964">
    <property type="entry name" value="ATP-DEPENDENT DNA HELICASE HOMOLOG RECG, CHLOROPLASTIC"/>
    <property type="match status" value="1"/>
</dbReference>
<keyword evidence="4 15" id="KW-0227">DNA damage</keyword>
<sequence>MKITEIPGISPARQKALEETGVHTPMDLLRFFPRNYLDRRTVLPVANLKGIGEKVTVMGRIVETTESGFGRKKRFEAILQDESGRIKGVWFKGISYFRKSVKKGQFYAFFGTVKRYGRFLSMAHPETEQLSVNEDTSGQSFTGIMPVYPGNKFFKNTYITSGLLRKWALAALERLKPGEFLPPGLLRKLGYPERSVAFRHIHSPETPEQHSIALERFKFEELFLFELSVVTLKKEVFDKALGPVMSESRPFTSRFFNQVLPFELTDGQKKALGDVKRDIRSGNQMNRLLQGDVGSGKTVVAIGALLMAVDSGYQAVMMAPTEILAEQHYHSLSEWLQPLGITIRLLTGNQKKALRYDIQSDISGGTAHIVVGTHAIIQENIRFHRLGMAVIDEQHRFGVSQRAQLREKGENPHILVMSATPIPRSLAMTLYSDLDLSVIRDLPPGRKPVKTRVVSEKNRKKVHDFLKEQLGDGGQVYIVYPLIEESEAMDLKNATEGYDQIRVEFPGSRAGLLHGRMSADEKEQVMRDFKENRIQILVSTTVIEVGVNVPNASVMVVEHSERFGLSQLHQLRGRIGRGARQSYCLLMTDVKQSKEARSRLGTMEETTDGFKIAEADLKLRGPGDFLGTRQSGLPEFRHADILTDQYLLEQAKNMAFELLEQDPELDHPELSALKKAFLPYLEKKKKFFQMS</sequence>
<dbReference type="GO" id="GO:0006310">
    <property type="term" value="P:DNA recombination"/>
    <property type="evidence" value="ECO:0007669"/>
    <property type="project" value="UniProtKB-UniRule"/>
</dbReference>
<dbReference type="CDD" id="cd17992">
    <property type="entry name" value="DEXHc_RecG"/>
    <property type="match status" value="1"/>
</dbReference>
<dbReference type="Pfam" id="PF19833">
    <property type="entry name" value="RecG_dom3_C"/>
    <property type="match status" value="1"/>
</dbReference>
<accession>A0A8J7S8L1</accession>
<dbReference type="CDD" id="cd18811">
    <property type="entry name" value="SF2_C_RecG"/>
    <property type="match status" value="1"/>
</dbReference>
<evidence type="ECO:0000256" key="6">
    <source>
        <dbReference type="ARBA" id="ARBA00022806"/>
    </source>
</evidence>
<evidence type="ECO:0000259" key="16">
    <source>
        <dbReference type="PROSITE" id="PS51192"/>
    </source>
</evidence>
<dbReference type="InterPro" id="IPR045562">
    <property type="entry name" value="RecG_dom3_C"/>
</dbReference>
<keyword evidence="19" id="KW-1185">Reference proteome</keyword>
<dbReference type="NCBIfam" id="NF008165">
    <property type="entry name" value="PRK10917.1-3"/>
    <property type="match status" value="1"/>
</dbReference>
<keyword evidence="5 15" id="KW-0378">Hydrolase</keyword>
<dbReference type="InterPro" id="IPR001650">
    <property type="entry name" value="Helicase_C-like"/>
</dbReference>
<dbReference type="InterPro" id="IPR011545">
    <property type="entry name" value="DEAD/DEAH_box_helicase_dom"/>
</dbReference>
<evidence type="ECO:0000256" key="8">
    <source>
        <dbReference type="ARBA" id="ARBA00023125"/>
    </source>
</evidence>
<keyword evidence="8" id="KW-0238">DNA-binding</keyword>
<evidence type="ECO:0000256" key="1">
    <source>
        <dbReference type="ARBA" id="ARBA00007504"/>
    </source>
</evidence>
<dbReference type="RefSeq" id="WP_210511141.1">
    <property type="nucleotide sequence ID" value="NZ_JAFIDN010000003.1"/>
</dbReference>
<dbReference type="InterPro" id="IPR012340">
    <property type="entry name" value="NA-bd_OB-fold"/>
</dbReference>
<comment type="caution">
    <text evidence="18">The sequence shown here is derived from an EMBL/GenBank/DDBJ whole genome shotgun (WGS) entry which is preliminary data.</text>
</comment>
<dbReference type="SUPFAM" id="SSF50249">
    <property type="entry name" value="Nucleic acid-binding proteins"/>
    <property type="match status" value="1"/>
</dbReference>
<feature type="domain" description="Helicase ATP-binding" evidence="16">
    <location>
        <begin position="278"/>
        <end position="439"/>
    </location>
</feature>
<evidence type="ECO:0000313" key="18">
    <source>
        <dbReference type="EMBL" id="MBP3192251.1"/>
    </source>
</evidence>
<dbReference type="Gene3D" id="2.40.50.140">
    <property type="entry name" value="Nucleic acid-binding proteins"/>
    <property type="match status" value="1"/>
</dbReference>
<dbReference type="PROSITE" id="PS51194">
    <property type="entry name" value="HELICASE_CTER"/>
    <property type="match status" value="1"/>
</dbReference>
<comment type="similarity">
    <text evidence="1 15">Belongs to the helicase family. RecG subfamily.</text>
</comment>
<dbReference type="InterPro" id="IPR047112">
    <property type="entry name" value="RecG/Mfd"/>
</dbReference>
<evidence type="ECO:0000256" key="13">
    <source>
        <dbReference type="ARBA" id="ARBA00034808"/>
    </source>
</evidence>
<evidence type="ECO:0000256" key="10">
    <source>
        <dbReference type="ARBA" id="ARBA00023204"/>
    </source>
</evidence>
<dbReference type="GO" id="GO:0005524">
    <property type="term" value="F:ATP binding"/>
    <property type="evidence" value="ECO:0007669"/>
    <property type="project" value="UniProtKB-KW"/>
</dbReference>
<dbReference type="CDD" id="cd04488">
    <property type="entry name" value="RecG_wedge_OBF"/>
    <property type="match status" value="1"/>
</dbReference>
<dbReference type="Gene3D" id="3.40.50.300">
    <property type="entry name" value="P-loop containing nucleotide triphosphate hydrolases"/>
    <property type="match status" value="2"/>
</dbReference>
<name>A0A8J7S8L1_9BACT</name>
<dbReference type="Proteomes" id="UP000673975">
    <property type="component" value="Unassembled WGS sequence"/>
</dbReference>
<dbReference type="NCBIfam" id="NF008168">
    <property type="entry name" value="PRK10917.2-2"/>
    <property type="match status" value="1"/>
</dbReference>
<dbReference type="GO" id="GO:0003677">
    <property type="term" value="F:DNA binding"/>
    <property type="evidence" value="ECO:0007669"/>
    <property type="project" value="UniProtKB-KW"/>
</dbReference>
<evidence type="ECO:0000256" key="14">
    <source>
        <dbReference type="ARBA" id="ARBA00048988"/>
    </source>
</evidence>
<evidence type="ECO:0000256" key="2">
    <source>
        <dbReference type="ARBA" id="ARBA00017846"/>
    </source>
</evidence>
<evidence type="ECO:0000256" key="11">
    <source>
        <dbReference type="ARBA" id="ARBA00023235"/>
    </source>
</evidence>
<dbReference type="InterPro" id="IPR027417">
    <property type="entry name" value="P-loop_NTPase"/>
</dbReference>
<dbReference type="SUPFAM" id="SSF52540">
    <property type="entry name" value="P-loop containing nucleoside triphosphate hydrolases"/>
    <property type="match status" value="2"/>
</dbReference>
<dbReference type="EMBL" id="JAFIDN010000003">
    <property type="protein sequence ID" value="MBP3192251.1"/>
    <property type="molecule type" value="Genomic_DNA"/>
</dbReference>
<dbReference type="EC" id="5.6.2.4" evidence="13 15"/>
<dbReference type="GO" id="GO:0043138">
    <property type="term" value="F:3'-5' DNA helicase activity"/>
    <property type="evidence" value="ECO:0007669"/>
    <property type="project" value="UniProtKB-EC"/>
</dbReference>
<gene>
    <name evidence="18" type="primary">recG</name>
    <name evidence="18" type="ORF">NATSA_06225</name>
</gene>
<evidence type="ECO:0000256" key="4">
    <source>
        <dbReference type="ARBA" id="ARBA00022763"/>
    </source>
</evidence>
<evidence type="ECO:0000256" key="15">
    <source>
        <dbReference type="RuleBase" id="RU363016"/>
    </source>
</evidence>
<keyword evidence="7 15" id="KW-0067">ATP-binding</keyword>
<keyword evidence="11" id="KW-0413">Isomerase</keyword>
<keyword evidence="3 15" id="KW-0547">Nucleotide-binding</keyword>
<dbReference type="PANTHER" id="PTHR47964:SF1">
    <property type="entry name" value="ATP-DEPENDENT DNA HELICASE HOMOLOG RECG, CHLOROPLASTIC"/>
    <property type="match status" value="1"/>
</dbReference>
<dbReference type="AlphaFoldDB" id="A0A8J7S8L1"/>
<comment type="function">
    <text evidence="15">Plays a critical role in recombination and DNA repair. Helps process Holliday junction intermediates to mature products by catalyzing branch migration. Has replication fork regression activity, unwinds stalled or blocked replication forks to make a HJ that can be resolved. Has a DNA unwinding activity characteristic of a DNA helicase with 3'-5' polarity.</text>
</comment>
<evidence type="ECO:0000256" key="3">
    <source>
        <dbReference type="ARBA" id="ARBA00022741"/>
    </source>
</evidence>
<evidence type="ECO:0000256" key="9">
    <source>
        <dbReference type="ARBA" id="ARBA00023172"/>
    </source>
</evidence>
<dbReference type="Pfam" id="PF00271">
    <property type="entry name" value="Helicase_C"/>
    <property type="match status" value="1"/>
</dbReference>
<comment type="catalytic activity">
    <reaction evidence="12 15">
        <text>Couples ATP hydrolysis with the unwinding of duplex DNA by translocating in the 3'-5' direction.</text>
        <dbReference type="EC" id="5.6.2.4"/>
    </reaction>
</comment>